<evidence type="ECO:0000256" key="3">
    <source>
        <dbReference type="ARBA" id="ARBA00022676"/>
    </source>
</evidence>
<keyword evidence="4" id="KW-0808">Transferase</keyword>
<evidence type="ECO:0000313" key="10">
    <source>
        <dbReference type="EMBL" id="BBH53567.1"/>
    </source>
</evidence>
<feature type="domain" description="Glycosyltransferase RgtA/B/C/D-like" evidence="9">
    <location>
        <begin position="72"/>
        <end position="235"/>
    </location>
</feature>
<dbReference type="GO" id="GO:0009103">
    <property type="term" value="P:lipopolysaccharide biosynthetic process"/>
    <property type="evidence" value="ECO:0007669"/>
    <property type="project" value="UniProtKB-ARBA"/>
</dbReference>
<dbReference type="PANTHER" id="PTHR33908:SF11">
    <property type="entry name" value="MEMBRANE PROTEIN"/>
    <property type="match status" value="1"/>
</dbReference>
<feature type="transmembrane region" description="Helical" evidence="8">
    <location>
        <begin position="171"/>
        <end position="188"/>
    </location>
</feature>
<dbReference type="InterPro" id="IPR038731">
    <property type="entry name" value="RgtA/B/C-like"/>
</dbReference>
<dbReference type="InterPro" id="IPR050297">
    <property type="entry name" value="LipidA_mod_glycosyltrf_83"/>
</dbReference>
<comment type="subcellular location">
    <subcellularLocation>
        <location evidence="1">Cell membrane</location>
        <topology evidence="1">Multi-pass membrane protein</topology>
    </subcellularLocation>
</comment>
<evidence type="ECO:0000256" key="2">
    <source>
        <dbReference type="ARBA" id="ARBA00022475"/>
    </source>
</evidence>
<keyword evidence="11" id="KW-1185">Reference proteome</keyword>
<feature type="transmembrane region" description="Helical" evidence="8">
    <location>
        <begin position="326"/>
        <end position="348"/>
    </location>
</feature>
<feature type="transmembrane region" description="Helical" evidence="8">
    <location>
        <begin position="217"/>
        <end position="236"/>
    </location>
</feature>
<dbReference type="AlphaFoldDB" id="A0A4V0P2K7"/>
<dbReference type="EMBL" id="AP019368">
    <property type="protein sequence ID" value="BBH53567.1"/>
    <property type="molecule type" value="Genomic_DNA"/>
</dbReference>
<dbReference type="GO" id="GO:0005886">
    <property type="term" value="C:plasma membrane"/>
    <property type="evidence" value="ECO:0007669"/>
    <property type="project" value="UniProtKB-SubCell"/>
</dbReference>
<accession>A0A4V0P2K7</accession>
<sequence length="501" mass="58144">MSRMKKFLDKKYLLFSLPFLFLFAVIFPKLLGHGMFLDGVLYAAIARNLSQNIGTFWEPHYAQTLYPSFFEHPALSIYIQSILFDIFGDTRWVEKGYTFVLSLLQLFLVIKIWKNISKEKELFWAPALIFIITPVVFWTMANNELENTLLVFTLSSTLFIIRGCRAKHNIEAIFCGLISAVFIILAFLSKGVFALYPLVFPFFCYFFLENANKKKAIACQISLLFSTLILFIPFILNESSYNFFKIYFEQQVYRSLSGHREVDNPHFEIFIVLLKEIIVPISLCFVIVAFSKSMKLFNFNRTTVLYFFMALAASLPLVISSKNHGWYLMISMPFYALAIASLFINYLIEFKDWCIRTRGGSLFLYSLVISLSCVAIILSIRNYNRVLKNAQYHNDFTMQGKMLLENTVISFFPQWLRGKGETWMMLGNFARDYKISLSLNPNLRFRLFLVNDPEAIEVPKGCRLFFPKNPKEFAVYDCIEDSSMSLLSENNEILLNSEAQT</sequence>
<evidence type="ECO:0000256" key="4">
    <source>
        <dbReference type="ARBA" id="ARBA00022679"/>
    </source>
</evidence>
<evidence type="ECO:0000256" key="5">
    <source>
        <dbReference type="ARBA" id="ARBA00022692"/>
    </source>
</evidence>
<feature type="transmembrane region" description="Helical" evidence="8">
    <location>
        <begin position="360"/>
        <end position="380"/>
    </location>
</feature>
<feature type="transmembrane region" description="Helical" evidence="8">
    <location>
        <begin position="269"/>
        <end position="291"/>
    </location>
</feature>
<feature type="transmembrane region" description="Helical" evidence="8">
    <location>
        <begin position="96"/>
        <end position="113"/>
    </location>
</feature>
<dbReference type="Proteomes" id="UP000291236">
    <property type="component" value="Chromosome"/>
</dbReference>
<protein>
    <recommendedName>
        <fullName evidence="9">Glycosyltransferase RgtA/B/C/D-like domain-containing protein</fullName>
    </recommendedName>
</protein>
<evidence type="ECO:0000313" key="11">
    <source>
        <dbReference type="Proteomes" id="UP000291236"/>
    </source>
</evidence>
<keyword evidence="2" id="KW-1003">Cell membrane</keyword>
<feature type="transmembrane region" description="Helical" evidence="8">
    <location>
        <begin position="303"/>
        <end position="320"/>
    </location>
</feature>
<evidence type="ECO:0000256" key="7">
    <source>
        <dbReference type="ARBA" id="ARBA00023136"/>
    </source>
</evidence>
<feature type="transmembrane region" description="Helical" evidence="8">
    <location>
        <begin position="147"/>
        <end position="164"/>
    </location>
</feature>
<evidence type="ECO:0000256" key="6">
    <source>
        <dbReference type="ARBA" id="ARBA00022989"/>
    </source>
</evidence>
<dbReference type="KEGG" id="sbf:JCM31447_20110"/>
<dbReference type="PANTHER" id="PTHR33908">
    <property type="entry name" value="MANNOSYLTRANSFERASE YKCB-RELATED"/>
    <property type="match status" value="1"/>
</dbReference>
<dbReference type="Pfam" id="PF13231">
    <property type="entry name" value="PMT_2"/>
    <property type="match status" value="1"/>
</dbReference>
<gene>
    <name evidence="10" type="ORF">JCM31447_20110</name>
</gene>
<evidence type="ECO:0000259" key="9">
    <source>
        <dbReference type="Pfam" id="PF13231"/>
    </source>
</evidence>
<keyword evidence="3" id="KW-0328">Glycosyltransferase</keyword>
<keyword evidence="7 8" id="KW-0472">Membrane</keyword>
<feature type="transmembrane region" description="Helical" evidence="8">
    <location>
        <begin position="122"/>
        <end position="141"/>
    </location>
</feature>
<keyword evidence="6 8" id="KW-1133">Transmembrane helix</keyword>
<reference evidence="10 11" key="1">
    <citation type="submission" date="2018-12" db="EMBL/GenBank/DDBJ databases">
        <title>Rubrispira sanarue gen. nov., sp., nov., a member of the order Silvanigrellales, isolated from a brackish lake in Hamamatsu Japan.</title>
        <authorList>
            <person name="Maejima Y."/>
            <person name="Iino T."/>
            <person name="Muraguchi Y."/>
            <person name="Fukuda K."/>
            <person name="Nojiri H."/>
            <person name="Ohkuma M."/>
            <person name="Moriuchi R."/>
            <person name="Dohra H."/>
            <person name="Kimbara K."/>
            <person name="Shintani M."/>
        </authorList>
    </citation>
    <scope>NUCLEOTIDE SEQUENCE [LARGE SCALE GENOMIC DNA]</scope>
    <source>
        <strain evidence="10 11">RF1110005</strain>
    </source>
</reference>
<keyword evidence="5 8" id="KW-0812">Transmembrane</keyword>
<name>A0A4V0P2K7_FLUSA</name>
<dbReference type="GO" id="GO:0016763">
    <property type="term" value="F:pentosyltransferase activity"/>
    <property type="evidence" value="ECO:0007669"/>
    <property type="project" value="TreeGrafter"/>
</dbReference>
<evidence type="ECO:0000256" key="1">
    <source>
        <dbReference type="ARBA" id="ARBA00004651"/>
    </source>
</evidence>
<organism evidence="10 11">
    <name type="scientific">Fluviispira sanaruensis</name>
    <dbReference type="NCBI Taxonomy" id="2493639"/>
    <lineage>
        <taxon>Bacteria</taxon>
        <taxon>Pseudomonadati</taxon>
        <taxon>Bdellovibrionota</taxon>
        <taxon>Oligoflexia</taxon>
        <taxon>Silvanigrellales</taxon>
        <taxon>Silvanigrellaceae</taxon>
        <taxon>Fluviispira</taxon>
    </lineage>
</organism>
<feature type="transmembrane region" description="Helical" evidence="8">
    <location>
        <begin position="194"/>
        <end position="210"/>
    </location>
</feature>
<dbReference type="OrthoDB" id="8353433at2"/>
<evidence type="ECO:0000256" key="8">
    <source>
        <dbReference type="SAM" id="Phobius"/>
    </source>
</evidence>
<feature type="transmembrane region" description="Helical" evidence="8">
    <location>
        <begin position="12"/>
        <end position="31"/>
    </location>
</feature>
<proteinExistence type="predicted"/>